<keyword evidence="2" id="KW-1185">Reference proteome</keyword>
<reference evidence="1 2" key="1">
    <citation type="submission" date="2019-03" db="EMBL/GenBank/DDBJ databases">
        <title>Genomic Encyclopedia of Archaeal and Bacterial Type Strains, Phase II (KMG-II): from individual species to whole genera.</title>
        <authorList>
            <person name="Goeker M."/>
        </authorList>
    </citation>
    <scope>NUCLEOTIDE SEQUENCE [LARGE SCALE GENOMIC DNA]</scope>
    <source>
        <strain evidence="1 2">DSM 26433</strain>
    </source>
</reference>
<evidence type="ECO:0000313" key="1">
    <source>
        <dbReference type="EMBL" id="TCL09163.1"/>
    </source>
</evidence>
<organism evidence="1 2">
    <name type="scientific">Shimia isoporae</name>
    <dbReference type="NCBI Taxonomy" id="647720"/>
    <lineage>
        <taxon>Bacteria</taxon>
        <taxon>Pseudomonadati</taxon>
        <taxon>Pseudomonadota</taxon>
        <taxon>Alphaproteobacteria</taxon>
        <taxon>Rhodobacterales</taxon>
        <taxon>Roseobacteraceae</taxon>
    </lineage>
</organism>
<proteinExistence type="predicted"/>
<dbReference type="Proteomes" id="UP000295673">
    <property type="component" value="Unassembled WGS sequence"/>
</dbReference>
<comment type="caution">
    <text evidence="1">The sequence shown here is derived from an EMBL/GenBank/DDBJ whole genome shotgun (WGS) entry which is preliminary data.</text>
</comment>
<evidence type="ECO:0000313" key="2">
    <source>
        <dbReference type="Proteomes" id="UP000295673"/>
    </source>
</evidence>
<protein>
    <submittedName>
        <fullName evidence="1">tRNA A-37 threonylcarbamoyl transferase component Bud32</fullName>
    </submittedName>
</protein>
<dbReference type="EMBL" id="SMGR01000001">
    <property type="protein sequence ID" value="TCL09163.1"/>
    <property type="molecule type" value="Genomic_DNA"/>
</dbReference>
<name>A0A4R1NR06_9RHOB</name>
<keyword evidence="1" id="KW-0808">Transferase</keyword>
<accession>A0A4R1NR06</accession>
<sequence length="247" mass="27934">MDIKSQNLPSGFEDALHSHLSTNQSRVSRLVFEGKTFWVKQRERVKGSNRIFKHSPAKRFKRELQIHMGMIDAGAPVPEIVLAGEEFVVFADAGPTLQAIWSNGSKSPEEKTMICFKAGQALAELHNTGNYHGRPAARDLCWDGSRIVFLDFEHHSKRRDNKTGRALDVICFVHNLASQKAPDSQAVKAVVDGYRDSDRSEVWQEACSIVRRYGWLEILTRPIQARKDPHALEFKSLPGIIRIFSEP</sequence>
<dbReference type="Gene3D" id="1.10.510.10">
    <property type="entry name" value="Transferase(Phosphotransferase) domain 1"/>
    <property type="match status" value="1"/>
</dbReference>
<gene>
    <name evidence="1" type="ORF">BXY66_1208</name>
</gene>
<dbReference type="AlphaFoldDB" id="A0A4R1NR06"/>
<dbReference type="GO" id="GO:0016740">
    <property type="term" value="F:transferase activity"/>
    <property type="evidence" value="ECO:0007669"/>
    <property type="project" value="UniProtKB-KW"/>
</dbReference>
<dbReference type="InterPro" id="IPR011009">
    <property type="entry name" value="Kinase-like_dom_sf"/>
</dbReference>
<dbReference type="SUPFAM" id="SSF56112">
    <property type="entry name" value="Protein kinase-like (PK-like)"/>
    <property type="match status" value="1"/>
</dbReference>